<dbReference type="Pfam" id="PF01098">
    <property type="entry name" value="FTSW_RODA_SPOVE"/>
    <property type="match status" value="1"/>
</dbReference>
<evidence type="ECO:0000256" key="8">
    <source>
        <dbReference type="ARBA" id="ARBA00022989"/>
    </source>
</evidence>
<protein>
    <submittedName>
        <fullName evidence="12">Rod shape-determining protein RodA</fullName>
    </submittedName>
</protein>
<sequence length="358" mass="38860">MPKLDWLLLVAALFLVSLGLLVLFSVAPEQFYRQVGFALLGFVLFFLLSRTDYRLFQSLYPWLYGLSLGLLLLTFFFGHTSRGATRWLALGSWQIQTAEIIKPLLILALAGWLTRVSAWKVKPTLGLIIGLLVPLILVFKQPDLGSSLIILGAALGQLFAGGFPVVLMLIGGMGLIISAPLLWHLLRGYQRLRLLTFINPEGDPLKTGYNAIQAMIAVGSGQLWGRGLGHGTQSHLKFLPERHTDFIFASLSEELGFAGALLVLILFLILLTKILLIARSAPDRFGFLVCIGVFASLFAQVFINLSMNLGLTPVTGITLPLLSSGGSSLLATFIALGLVASVAARARPPSPLQIRSIL</sequence>
<feature type="transmembrane region" description="Helical" evidence="11">
    <location>
        <begin position="255"/>
        <end position="278"/>
    </location>
</feature>
<feature type="transmembrane region" description="Helical" evidence="11">
    <location>
        <begin position="6"/>
        <end position="24"/>
    </location>
</feature>
<feature type="transmembrane region" description="Helical" evidence="11">
    <location>
        <begin position="61"/>
        <end position="79"/>
    </location>
</feature>
<feature type="transmembrane region" description="Helical" evidence="11">
    <location>
        <begin position="285"/>
        <end position="307"/>
    </location>
</feature>
<evidence type="ECO:0000256" key="2">
    <source>
        <dbReference type="ARBA" id="ARBA00022475"/>
    </source>
</evidence>
<dbReference type="InterPro" id="IPR018365">
    <property type="entry name" value="Cell_cycle_FtsW-rel_CS"/>
</dbReference>
<accession>A0A1G1VNR5</accession>
<dbReference type="NCBIfam" id="TIGR02210">
    <property type="entry name" value="rodA_shape"/>
    <property type="match status" value="1"/>
</dbReference>
<dbReference type="AlphaFoldDB" id="A0A1G1VNR5"/>
<comment type="caution">
    <text evidence="12">The sequence shown here is derived from an EMBL/GenBank/DDBJ whole genome shotgun (WGS) entry which is preliminary data.</text>
</comment>
<feature type="transmembrane region" description="Helical" evidence="11">
    <location>
        <begin position="148"/>
        <end position="177"/>
    </location>
</feature>
<organism evidence="12 13">
    <name type="scientific">Candidatus Chisholmbacteria bacterium RIFCSPHIGHO2_01_FULL_48_12</name>
    <dbReference type="NCBI Taxonomy" id="1797589"/>
    <lineage>
        <taxon>Bacteria</taxon>
        <taxon>Candidatus Chisholmiibacteriota</taxon>
    </lineage>
</organism>
<dbReference type="GO" id="GO:0008360">
    <property type="term" value="P:regulation of cell shape"/>
    <property type="evidence" value="ECO:0007669"/>
    <property type="project" value="UniProtKB-KW"/>
</dbReference>
<dbReference type="GO" id="GO:0016757">
    <property type="term" value="F:glycosyltransferase activity"/>
    <property type="evidence" value="ECO:0007669"/>
    <property type="project" value="UniProtKB-KW"/>
</dbReference>
<evidence type="ECO:0000256" key="6">
    <source>
        <dbReference type="ARBA" id="ARBA00022960"/>
    </source>
</evidence>
<dbReference type="PANTHER" id="PTHR30474">
    <property type="entry name" value="CELL CYCLE PROTEIN"/>
    <property type="match status" value="1"/>
</dbReference>
<evidence type="ECO:0000256" key="5">
    <source>
        <dbReference type="ARBA" id="ARBA00022692"/>
    </source>
</evidence>
<dbReference type="GO" id="GO:0005886">
    <property type="term" value="C:plasma membrane"/>
    <property type="evidence" value="ECO:0007669"/>
    <property type="project" value="TreeGrafter"/>
</dbReference>
<feature type="transmembrane region" description="Helical" evidence="11">
    <location>
        <begin position="124"/>
        <end position="141"/>
    </location>
</feature>
<proteinExistence type="predicted"/>
<evidence type="ECO:0000313" key="13">
    <source>
        <dbReference type="Proteomes" id="UP000177324"/>
    </source>
</evidence>
<dbReference type="GO" id="GO:0051301">
    <property type="term" value="P:cell division"/>
    <property type="evidence" value="ECO:0007669"/>
    <property type="project" value="InterPro"/>
</dbReference>
<feature type="transmembrane region" description="Helical" evidence="11">
    <location>
        <begin position="100"/>
        <end position="118"/>
    </location>
</feature>
<dbReference type="GO" id="GO:0015648">
    <property type="term" value="F:lipid-linked peptidoglycan transporter activity"/>
    <property type="evidence" value="ECO:0007669"/>
    <property type="project" value="TreeGrafter"/>
</dbReference>
<dbReference type="InterPro" id="IPR001182">
    <property type="entry name" value="FtsW/RodA"/>
</dbReference>
<feature type="transmembrane region" description="Helical" evidence="11">
    <location>
        <begin position="327"/>
        <end position="346"/>
    </location>
</feature>
<reference evidence="12 13" key="1">
    <citation type="journal article" date="2016" name="Nat. Commun.">
        <title>Thousands of microbial genomes shed light on interconnected biogeochemical processes in an aquifer system.</title>
        <authorList>
            <person name="Anantharaman K."/>
            <person name="Brown C.T."/>
            <person name="Hug L.A."/>
            <person name="Sharon I."/>
            <person name="Castelle C.J."/>
            <person name="Probst A.J."/>
            <person name="Thomas B.C."/>
            <person name="Singh A."/>
            <person name="Wilkins M.J."/>
            <person name="Karaoz U."/>
            <person name="Brodie E.L."/>
            <person name="Williams K.H."/>
            <person name="Hubbard S.S."/>
            <person name="Banfield J.F."/>
        </authorList>
    </citation>
    <scope>NUCLEOTIDE SEQUENCE [LARGE SCALE GENOMIC DNA]</scope>
</reference>
<dbReference type="GO" id="GO:0032153">
    <property type="term" value="C:cell division site"/>
    <property type="evidence" value="ECO:0007669"/>
    <property type="project" value="TreeGrafter"/>
</dbReference>
<evidence type="ECO:0000256" key="3">
    <source>
        <dbReference type="ARBA" id="ARBA00022676"/>
    </source>
</evidence>
<keyword evidence="10" id="KW-0961">Cell wall biogenesis/degradation</keyword>
<dbReference type="STRING" id="1797589.A2784_04250"/>
<dbReference type="PANTHER" id="PTHR30474:SF1">
    <property type="entry name" value="PEPTIDOGLYCAN GLYCOSYLTRANSFERASE MRDB"/>
    <property type="match status" value="1"/>
</dbReference>
<dbReference type="InterPro" id="IPR011923">
    <property type="entry name" value="RodA/MrdB"/>
</dbReference>
<keyword evidence="3" id="KW-0328">Glycosyltransferase</keyword>
<evidence type="ECO:0000256" key="9">
    <source>
        <dbReference type="ARBA" id="ARBA00023136"/>
    </source>
</evidence>
<keyword evidence="4" id="KW-0808">Transferase</keyword>
<keyword evidence="7" id="KW-0573">Peptidoglycan synthesis</keyword>
<evidence type="ECO:0000256" key="10">
    <source>
        <dbReference type="ARBA" id="ARBA00023316"/>
    </source>
</evidence>
<comment type="subcellular location">
    <subcellularLocation>
        <location evidence="1">Membrane</location>
        <topology evidence="1">Multi-pass membrane protein</topology>
    </subcellularLocation>
</comment>
<keyword evidence="2" id="KW-1003">Cell membrane</keyword>
<evidence type="ECO:0000256" key="11">
    <source>
        <dbReference type="SAM" id="Phobius"/>
    </source>
</evidence>
<keyword evidence="5 11" id="KW-0812">Transmembrane</keyword>
<dbReference type="GO" id="GO:0009252">
    <property type="term" value="P:peptidoglycan biosynthetic process"/>
    <property type="evidence" value="ECO:0007669"/>
    <property type="project" value="UniProtKB-KW"/>
</dbReference>
<dbReference type="PROSITE" id="PS00428">
    <property type="entry name" value="FTSW_RODA_SPOVE"/>
    <property type="match status" value="1"/>
</dbReference>
<feature type="transmembrane region" description="Helical" evidence="11">
    <location>
        <begin position="31"/>
        <end position="49"/>
    </location>
</feature>
<keyword evidence="9 11" id="KW-0472">Membrane</keyword>
<dbReference type="EMBL" id="MHCH01000035">
    <property type="protein sequence ID" value="OGY17031.1"/>
    <property type="molecule type" value="Genomic_DNA"/>
</dbReference>
<evidence type="ECO:0000256" key="7">
    <source>
        <dbReference type="ARBA" id="ARBA00022984"/>
    </source>
</evidence>
<keyword evidence="8 11" id="KW-1133">Transmembrane helix</keyword>
<dbReference type="GO" id="GO:0071555">
    <property type="term" value="P:cell wall organization"/>
    <property type="evidence" value="ECO:0007669"/>
    <property type="project" value="UniProtKB-KW"/>
</dbReference>
<dbReference type="Proteomes" id="UP000177324">
    <property type="component" value="Unassembled WGS sequence"/>
</dbReference>
<keyword evidence="6" id="KW-0133">Cell shape</keyword>
<evidence type="ECO:0000313" key="12">
    <source>
        <dbReference type="EMBL" id="OGY17031.1"/>
    </source>
</evidence>
<name>A0A1G1VNR5_9BACT</name>
<gene>
    <name evidence="12" type="ORF">A2784_04250</name>
</gene>
<evidence type="ECO:0000256" key="4">
    <source>
        <dbReference type="ARBA" id="ARBA00022679"/>
    </source>
</evidence>
<evidence type="ECO:0000256" key="1">
    <source>
        <dbReference type="ARBA" id="ARBA00004141"/>
    </source>
</evidence>